<sequence>MNKGTIIYYSVARFPDKNAAAQRVIANAKILRSLGYEVILVGFTTIKEEEGLSVFFEFDCYLLFYPHDKKSWFSYLIGNQKLFDIFEAYQSSLKAVIFYNFPSLAQYRIMKKSRRLKIKCISDITEWYDSSSGSYLFRFLKWYDSSLRIYRVAQSSDGIITTSAFMTDFYLQRTSKVVQIPTLYDCHNLKLIEIDDSAQGNSSLRKFVYCGTPFDPKRVNKNKSNLKDRLDLVILLFNKLFQEEKEFVLQIYGITKSEYLEVFSEHKLILESLKDKIFFNGIVPHTEVIKALQEADFSIFFKENNRINDAGFPSKLAESITYGTPVIINKTNGLKRYDGIEGIIFLNNAHNSVKLNDIWLWTKNDIRNMKKKVLNSKLFHYENYSSQVGDFLNSIGLE</sequence>
<proteinExistence type="predicted"/>
<dbReference type="OrthoDB" id="1936552at2"/>
<dbReference type="RefSeq" id="WP_058519406.1">
    <property type="nucleotide sequence ID" value="NZ_CAAAIP010000005.1"/>
</dbReference>
<reference evidence="2 3" key="1">
    <citation type="submission" date="2015-11" db="EMBL/GenBank/DDBJ databases">
        <title>Genomic analysis of 38 Legionella species identifies large and diverse effector repertoires.</title>
        <authorList>
            <person name="Burstein D."/>
            <person name="Amaro F."/>
            <person name="Zusman T."/>
            <person name="Lifshitz Z."/>
            <person name="Cohen O."/>
            <person name="Gilbert J.A."/>
            <person name="Pupko T."/>
            <person name="Shuman H.A."/>
            <person name="Segal G."/>
        </authorList>
    </citation>
    <scope>NUCLEOTIDE SEQUENCE [LARGE SCALE GENOMIC DNA]</scope>
    <source>
        <strain evidence="2 3">ATCC 49180</strain>
    </source>
</reference>
<gene>
    <name evidence="2" type="ORF">Ltuc_0092</name>
</gene>
<dbReference type="SUPFAM" id="SSF53756">
    <property type="entry name" value="UDP-Glycosyltransferase/glycogen phosphorylase"/>
    <property type="match status" value="1"/>
</dbReference>
<dbReference type="Proteomes" id="UP000054693">
    <property type="component" value="Unassembled WGS sequence"/>
</dbReference>
<accession>A0A0W0ZSR6</accession>
<dbReference type="STRING" id="40335.Ltuc_0092"/>
<comment type="caution">
    <text evidence="2">The sequence shown here is derived from an EMBL/GenBank/DDBJ whole genome shotgun (WGS) entry which is preliminary data.</text>
</comment>
<name>A0A0W0ZSR6_9GAMM</name>
<keyword evidence="2" id="KW-0808">Transferase</keyword>
<dbReference type="InterPro" id="IPR001296">
    <property type="entry name" value="Glyco_trans_1"/>
</dbReference>
<dbReference type="EMBL" id="LNZA01000001">
    <property type="protein sequence ID" value="KTD72245.1"/>
    <property type="molecule type" value="Genomic_DNA"/>
</dbReference>
<dbReference type="Pfam" id="PF00534">
    <property type="entry name" value="Glycos_transf_1"/>
    <property type="match status" value="1"/>
</dbReference>
<keyword evidence="3" id="KW-1185">Reference proteome</keyword>
<feature type="domain" description="Glycosyl transferase family 1" evidence="1">
    <location>
        <begin position="229"/>
        <end position="337"/>
    </location>
</feature>
<evidence type="ECO:0000259" key="1">
    <source>
        <dbReference type="Pfam" id="PF00534"/>
    </source>
</evidence>
<dbReference type="GO" id="GO:0016757">
    <property type="term" value="F:glycosyltransferase activity"/>
    <property type="evidence" value="ECO:0007669"/>
    <property type="project" value="InterPro"/>
</dbReference>
<protein>
    <submittedName>
        <fullName evidence="2">Glycosyl transferases group 1</fullName>
    </submittedName>
</protein>
<evidence type="ECO:0000313" key="2">
    <source>
        <dbReference type="EMBL" id="KTD72245.1"/>
    </source>
</evidence>
<dbReference type="AlphaFoldDB" id="A0A0W0ZSR6"/>
<evidence type="ECO:0000313" key="3">
    <source>
        <dbReference type="Proteomes" id="UP000054693"/>
    </source>
</evidence>
<dbReference type="PATRIC" id="fig|40335.7.peg.95"/>
<dbReference type="Gene3D" id="3.40.50.2000">
    <property type="entry name" value="Glycogen Phosphorylase B"/>
    <property type="match status" value="1"/>
</dbReference>
<organism evidence="2 3">
    <name type="scientific">Legionella tucsonensis</name>
    <dbReference type="NCBI Taxonomy" id="40335"/>
    <lineage>
        <taxon>Bacteria</taxon>
        <taxon>Pseudomonadati</taxon>
        <taxon>Pseudomonadota</taxon>
        <taxon>Gammaproteobacteria</taxon>
        <taxon>Legionellales</taxon>
        <taxon>Legionellaceae</taxon>
        <taxon>Legionella</taxon>
    </lineage>
</organism>